<dbReference type="InterPro" id="IPR000547">
    <property type="entry name" value="Clathrin_H-chain/VPS_repeat"/>
</dbReference>
<dbReference type="InterPro" id="IPR032914">
    <property type="entry name" value="Vam6/VPS39/TRAP1"/>
</dbReference>
<dbReference type="AlphaFoldDB" id="A0A9N8YXE1"/>
<dbReference type="GO" id="GO:0034058">
    <property type="term" value="P:endosomal vesicle fusion"/>
    <property type="evidence" value="ECO:0007669"/>
    <property type="project" value="TreeGrafter"/>
</dbReference>
<evidence type="ECO:0000313" key="8">
    <source>
        <dbReference type="EMBL" id="CAG8455984.1"/>
    </source>
</evidence>
<evidence type="ECO:0000256" key="6">
    <source>
        <dbReference type="SAM" id="MobiDB-lite"/>
    </source>
</evidence>
<evidence type="ECO:0000256" key="1">
    <source>
        <dbReference type="ARBA" id="ARBA00004496"/>
    </source>
</evidence>
<comment type="caution">
    <text evidence="8">The sequence shown here is derived from an EMBL/GenBank/DDBJ whole genome shotgun (WGS) entry which is preliminary data.</text>
</comment>
<dbReference type="InterPro" id="IPR019452">
    <property type="entry name" value="VPS39/TGF_beta_rcpt-assoc_1"/>
</dbReference>
<dbReference type="Pfam" id="PF10367">
    <property type="entry name" value="zf-Vps39_C"/>
    <property type="match status" value="1"/>
</dbReference>
<organism evidence="8 9">
    <name type="scientific">Acaulospora morrowiae</name>
    <dbReference type="NCBI Taxonomy" id="94023"/>
    <lineage>
        <taxon>Eukaryota</taxon>
        <taxon>Fungi</taxon>
        <taxon>Fungi incertae sedis</taxon>
        <taxon>Mucoromycota</taxon>
        <taxon>Glomeromycotina</taxon>
        <taxon>Glomeromycetes</taxon>
        <taxon>Diversisporales</taxon>
        <taxon>Acaulosporaceae</taxon>
        <taxon>Acaulospora</taxon>
    </lineage>
</organism>
<feature type="non-terminal residue" evidence="8">
    <location>
        <position position="1"/>
    </location>
</feature>
<dbReference type="GO" id="GO:0006886">
    <property type="term" value="P:intracellular protein transport"/>
    <property type="evidence" value="ECO:0007669"/>
    <property type="project" value="UniProtKB-UniRule"/>
</dbReference>
<dbReference type="OrthoDB" id="10258882at2759"/>
<keyword evidence="9" id="KW-1185">Reference proteome</keyword>
<gene>
    <name evidence="8" type="ORF">AMORRO_LOCUS1152</name>
</gene>
<feature type="domain" description="CNH" evidence="7">
    <location>
        <begin position="58"/>
        <end position="345"/>
    </location>
</feature>
<dbReference type="InterPro" id="IPR001180">
    <property type="entry name" value="CNH_dom"/>
</dbReference>
<feature type="region of interest" description="Disordered" evidence="6">
    <location>
        <begin position="1044"/>
        <end position="1071"/>
    </location>
</feature>
<dbReference type="PANTHER" id="PTHR12894">
    <property type="entry name" value="CNH DOMAIN CONTAINING"/>
    <property type="match status" value="1"/>
</dbReference>
<keyword evidence="2" id="KW-0813">Transport</keyword>
<dbReference type="EMBL" id="CAJVPV010000418">
    <property type="protein sequence ID" value="CAG8455984.1"/>
    <property type="molecule type" value="Genomic_DNA"/>
</dbReference>
<proteinExistence type="predicted"/>
<keyword evidence="4" id="KW-0653">Protein transport</keyword>
<dbReference type="GO" id="GO:0016020">
    <property type="term" value="C:membrane"/>
    <property type="evidence" value="ECO:0007669"/>
    <property type="project" value="TreeGrafter"/>
</dbReference>
<comment type="subcellular location">
    <subcellularLocation>
        <location evidence="1">Cytoplasm</location>
    </subcellularLocation>
</comment>
<accession>A0A9N8YXE1</accession>
<evidence type="ECO:0000256" key="3">
    <source>
        <dbReference type="ARBA" id="ARBA00022490"/>
    </source>
</evidence>
<dbReference type="Proteomes" id="UP000789342">
    <property type="component" value="Unassembled WGS sequence"/>
</dbReference>
<evidence type="ECO:0000256" key="4">
    <source>
        <dbReference type="ARBA" id="ARBA00022927"/>
    </source>
</evidence>
<name>A0A9N8YXE1_9GLOM</name>
<evidence type="ECO:0000256" key="2">
    <source>
        <dbReference type="ARBA" id="ARBA00022448"/>
    </source>
</evidence>
<dbReference type="PROSITE" id="PS50219">
    <property type="entry name" value="CNH"/>
    <property type="match status" value="1"/>
</dbReference>
<dbReference type="Pfam" id="PF10366">
    <property type="entry name" value="Vps39_1"/>
    <property type="match status" value="1"/>
</dbReference>
<sequence>YKMHFTPFTLQTLLDNVSLEDTQQASSQNTVTGLLGWGNKDNRNNASSRLGWGNKENKVTVESVEAWENNLYVGTSDGHIIHYFLDDQISSENSIPNNFQVSKLFLGFGKRIVERIMLFPQICVAIILYSTLSAYALPNMDPMPLSDFPYIKGVTCFCHDISMEGKTENDGSVRICAIKKRNIHIFSIGSGWTEETTIALPDGAMTACQYGPYMCIADHQWYKLINLKEKRLENVMQYNDRNSAMGNEMFKPIITIIGDSEFLLALPANRQFISFRLEPGRGMWEPVRGTLQWQSLPRAIGVELPYVVALLRNNQVEVHNIMDQQLVQSFQLPSKFRTISTGPGIKVRVAGLMERLKLENLFSVAYDDNSTPPDEFKIGQDNFLPTVPTRLILAGSEFVMALATTPITVQVDAMLDANRVEEALELAEQAIRTATPENVHSERMASIFLFIRHEFNYIHQKSGFLYLGETLFDLSYTLFEKGKTDPRILIQFFPEMKHLVNEDKPVNIYSGVKSVASRLGSIDDIISVSIIKNYDPHIKPDIETSPATQKLRQVLTTNAKEMLQKFLTLDREQRKSSGKVLTEEDKIILKAVDNSLVHLYAESNLDNLLRSLLEGENECDLDLCRKILEEHKKLYPLSLLHIQKKEYRKALEIWKTLIDQENSEQGFTDGLQKMVNLLAKLRDQELVLEYASWVIRKNDIIGAKIFTQQDSKKPISIEPNVILKELRSVGKKGLKVYLEYLIISRKSQEKEHHTEYALLCIQDIQAEILQQEIRSKFEALTDSFIKRKGAGQTYLTFLMNQSDDTFSQSRVKLIIFLQSSTHYNAEEVLAKLNEIKILKAELAIAYGKLGEHEIALQILINDLKDYRGAEIYCLHAGRVIGIVNKSAPKKHFDKKISEEKSLFSTRRALFLNLLKVYLEMENRDEIVDIIIHLLNTQAVYLDIMEVLSLLPKYWSVEMLNEFLIRSLRQSYHEYREGQILKGLCRGENTTVNYELFQTYKEIGPLVITQNVICSLCKKHISGAEFKRLPNSDIVHVQCGVRDEHDENGNITEREGPTGVDTVDRAPSLSAN</sequence>
<dbReference type="Pfam" id="PF00780">
    <property type="entry name" value="CNH"/>
    <property type="match status" value="1"/>
</dbReference>
<feature type="compositionally biased region" description="Basic and acidic residues" evidence="6">
    <location>
        <begin position="1044"/>
        <end position="1055"/>
    </location>
</feature>
<dbReference type="InterPro" id="IPR019453">
    <property type="entry name" value="VPS39/TGFA1_Znf"/>
</dbReference>
<reference evidence="8" key="1">
    <citation type="submission" date="2021-06" db="EMBL/GenBank/DDBJ databases">
        <authorList>
            <person name="Kallberg Y."/>
            <person name="Tangrot J."/>
            <person name="Rosling A."/>
        </authorList>
    </citation>
    <scope>NUCLEOTIDE SEQUENCE</scope>
    <source>
        <strain evidence="8">CL551</strain>
    </source>
</reference>
<dbReference type="PANTHER" id="PTHR12894:SF27">
    <property type="entry name" value="TRANSFORMING GROWTH FACTOR-BETA RECEPTOR-ASSOCIATED PROTEIN 1"/>
    <property type="match status" value="1"/>
</dbReference>
<dbReference type="GO" id="GO:0006914">
    <property type="term" value="P:autophagy"/>
    <property type="evidence" value="ECO:0007669"/>
    <property type="project" value="TreeGrafter"/>
</dbReference>
<feature type="repeat" description="CHCR" evidence="5">
    <location>
        <begin position="706"/>
        <end position="900"/>
    </location>
</feature>
<dbReference type="PROSITE" id="PS50236">
    <property type="entry name" value="CHCR"/>
    <property type="match status" value="1"/>
</dbReference>
<dbReference type="GO" id="GO:0005737">
    <property type="term" value="C:cytoplasm"/>
    <property type="evidence" value="ECO:0007669"/>
    <property type="project" value="UniProtKB-SubCell"/>
</dbReference>
<evidence type="ECO:0000313" key="9">
    <source>
        <dbReference type="Proteomes" id="UP000789342"/>
    </source>
</evidence>
<keyword evidence="3" id="KW-0963">Cytoplasm</keyword>
<evidence type="ECO:0000259" key="7">
    <source>
        <dbReference type="PROSITE" id="PS50219"/>
    </source>
</evidence>
<protein>
    <submittedName>
        <fullName evidence="8">9617_t:CDS:1</fullName>
    </submittedName>
</protein>
<evidence type="ECO:0000256" key="5">
    <source>
        <dbReference type="PROSITE-ProRule" id="PRU01006"/>
    </source>
</evidence>